<sequence length="53" mass="5872">RLQNLLEGNVIPVCLKGGIADALLYRATMILRADGMAYAIYQLTMTSFPKKLD</sequence>
<dbReference type="InterPro" id="IPR036539">
    <property type="entry name" value="Cyt_c_oxidase_su7a_sf"/>
</dbReference>
<keyword evidence="7" id="KW-0007">Acetylation</keyword>
<evidence type="ECO:0000256" key="6">
    <source>
        <dbReference type="ARBA" id="ARBA00022989"/>
    </source>
</evidence>
<keyword evidence="5" id="KW-0809">Transit peptide</keyword>
<accession>A0A8C2RW41</accession>
<evidence type="ECO:0000256" key="10">
    <source>
        <dbReference type="ARBA" id="ARBA00040282"/>
    </source>
</evidence>
<evidence type="ECO:0000256" key="4">
    <source>
        <dbReference type="ARBA" id="ARBA00022792"/>
    </source>
</evidence>
<dbReference type="Gene3D" id="4.10.91.10">
    <property type="entry name" value="Cytochrome c oxidase, subunit VIIa"/>
    <property type="match status" value="1"/>
</dbReference>
<dbReference type="GO" id="GO:0045277">
    <property type="term" value="C:respiratory chain complex IV"/>
    <property type="evidence" value="ECO:0007669"/>
    <property type="project" value="InterPro"/>
</dbReference>
<evidence type="ECO:0000256" key="7">
    <source>
        <dbReference type="ARBA" id="ARBA00022990"/>
    </source>
</evidence>
<dbReference type="GO" id="GO:0005743">
    <property type="term" value="C:mitochondrial inner membrane"/>
    <property type="evidence" value="ECO:0007669"/>
    <property type="project" value="UniProtKB-SubCell"/>
</dbReference>
<organism evidence="12">
    <name type="scientific">Capra hircus</name>
    <name type="common">Goat</name>
    <dbReference type="NCBI Taxonomy" id="9925"/>
    <lineage>
        <taxon>Eukaryota</taxon>
        <taxon>Metazoa</taxon>
        <taxon>Chordata</taxon>
        <taxon>Craniata</taxon>
        <taxon>Vertebrata</taxon>
        <taxon>Euteleostomi</taxon>
        <taxon>Mammalia</taxon>
        <taxon>Eutheria</taxon>
        <taxon>Laurasiatheria</taxon>
        <taxon>Artiodactyla</taxon>
        <taxon>Ruminantia</taxon>
        <taxon>Pecora</taxon>
        <taxon>Bovidae</taxon>
        <taxon>Caprinae</taxon>
        <taxon>Capra</taxon>
    </lineage>
</organism>
<dbReference type="GO" id="GO:0097250">
    <property type="term" value="P:mitochondrial respirasome assembly"/>
    <property type="evidence" value="ECO:0007669"/>
    <property type="project" value="TreeGrafter"/>
</dbReference>
<evidence type="ECO:0000256" key="2">
    <source>
        <dbReference type="ARBA" id="ARBA00009331"/>
    </source>
</evidence>
<dbReference type="GO" id="GO:0002082">
    <property type="term" value="P:regulation of oxidative phosphorylation"/>
    <property type="evidence" value="ECO:0007669"/>
    <property type="project" value="TreeGrafter"/>
</dbReference>
<keyword evidence="4" id="KW-0999">Mitochondrion inner membrane</keyword>
<comment type="similarity">
    <text evidence="2">Belongs to the cytochrome c oxidase VIIa family.</text>
</comment>
<evidence type="ECO:0000256" key="5">
    <source>
        <dbReference type="ARBA" id="ARBA00022946"/>
    </source>
</evidence>
<protein>
    <recommendedName>
        <fullName evidence="10">Cytochrome c oxidase subunit 7A2, mitochondrial</fullName>
    </recommendedName>
    <alternativeName>
        <fullName evidence="11">Cytochrome c oxidase subunit VIIa-liver/heart</fullName>
    </alternativeName>
</protein>
<dbReference type="Ensembl" id="ENSCHIT00010048761.1">
    <property type="protein sequence ID" value="ENSCHIP00010034646.1"/>
    <property type="gene ID" value="ENSCHIG00010025822.1"/>
</dbReference>
<dbReference type="FunFam" id="4.10.91.10:FF:000001">
    <property type="entry name" value="Cytochrome c oxidase subunit 7A1, mitochondrial"/>
    <property type="match status" value="1"/>
</dbReference>
<evidence type="ECO:0000256" key="9">
    <source>
        <dbReference type="ARBA" id="ARBA00023136"/>
    </source>
</evidence>
<dbReference type="InterPro" id="IPR003177">
    <property type="entry name" value="Cytc_oxidase_su7a_met"/>
</dbReference>
<dbReference type="PANTHER" id="PTHR10510:SF15">
    <property type="entry name" value="CYTOCHROME C OXIDASE SUBUNIT 7A2, MITOCHONDRIAL"/>
    <property type="match status" value="1"/>
</dbReference>
<name>A0A8C2RW41_CAPHI</name>
<evidence type="ECO:0000313" key="12">
    <source>
        <dbReference type="Ensembl" id="ENSCHIP00010034646.1"/>
    </source>
</evidence>
<dbReference type="SUPFAM" id="SSF81419">
    <property type="entry name" value="Mitochondrial cytochrome c oxidase subunit VIIa"/>
    <property type="match status" value="1"/>
</dbReference>
<keyword evidence="3" id="KW-0812">Transmembrane</keyword>
<keyword evidence="9" id="KW-0472">Membrane</keyword>
<proteinExistence type="inferred from homology"/>
<dbReference type="GO" id="GO:0006123">
    <property type="term" value="P:mitochondrial electron transport, cytochrome c to oxygen"/>
    <property type="evidence" value="ECO:0007669"/>
    <property type="project" value="InterPro"/>
</dbReference>
<evidence type="ECO:0000256" key="1">
    <source>
        <dbReference type="ARBA" id="ARBA00004434"/>
    </source>
</evidence>
<evidence type="ECO:0000256" key="11">
    <source>
        <dbReference type="ARBA" id="ARBA00042325"/>
    </source>
</evidence>
<evidence type="ECO:0000256" key="8">
    <source>
        <dbReference type="ARBA" id="ARBA00023128"/>
    </source>
</evidence>
<keyword evidence="6" id="KW-1133">Transmembrane helix</keyword>
<reference evidence="12" key="1">
    <citation type="submission" date="2019-03" db="EMBL/GenBank/DDBJ databases">
        <title>Genome sequencing and reference-guided assembly of Black Bengal Goat (Capra hircus).</title>
        <authorList>
            <person name="Siddiki A.Z."/>
            <person name="Baten A."/>
            <person name="Billah M."/>
            <person name="Alam M.A.U."/>
            <person name="Shawrob K.S.M."/>
            <person name="Saha S."/>
            <person name="Chowdhury M."/>
            <person name="Rahman A.H."/>
            <person name="Stear M."/>
            <person name="Miah G."/>
            <person name="Das G.B."/>
            <person name="Hossain M.M."/>
            <person name="Kumkum M."/>
            <person name="Islam M.S."/>
            <person name="Mollah A.M."/>
            <person name="Ahsan A."/>
            <person name="Tusar F."/>
            <person name="Khan M.K.I."/>
        </authorList>
    </citation>
    <scope>NUCLEOTIDE SEQUENCE [LARGE SCALE GENOMIC DNA]</scope>
</reference>
<dbReference type="AlphaFoldDB" id="A0A8C2RW41"/>
<keyword evidence="8" id="KW-0496">Mitochondrion</keyword>
<reference evidence="12" key="2">
    <citation type="submission" date="2025-08" db="UniProtKB">
        <authorList>
            <consortium name="Ensembl"/>
        </authorList>
    </citation>
    <scope>IDENTIFICATION</scope>
</reference>
<dbReference type="PANTHER" id="PTHR10510">
    <property type="entry name" value="CYTOCHROME C OXIDASE POLYPEPTIDE 7A"/>
    <property type="match status" value="1"/>
</dbReference>
<evidence type="ECO:0000256" key="3">
    <source>
        <dbReference type="ARBA" id="ARBA00022692"/>
    </source>
</evidence>
<comment type="subcellular location">
    <subcellularLocation>
        <location evidence="1">Mitochondrion inner membrane</location>
        <topology evidence="1">Single-pass membrane protein</topology>
    </subcellularLocation>
</comment>